<keyword evidence="2" id="KW-1185">Reference proteome</keyword>
<dbReference type="Proteomes" id="UP001158576">
    <property type="component" value="Chromosome 1"/>
</dbReference>
<name>A0ABN7SMB2_OIKDI</name>
<reference evidence="1 2" key="1">
    <citation type="submission" date="2021-04" db="EMBL/GenBank/DDBJ databases">
        <authorList>
            <person name="Bliznina A."/>
        </authorList>
    </citation>
    <scope>NUCLEOTIDE SEQUENCE [LARGE SCALE GENOMIC DNA]</scope>
</reference>
<sequence length="236" mass="26992">MARHSRKFKNLGEQVAPENLKQFLEYTKEFIQALEKEPDAIRPLERLISYSPDSPIIISSDDDDSLRQMDIRGFMLPTSTPMKSWETLPNLTLTPINPEIKRDESTVQIRNRLDFDANSTIDSVENLQPKQPKSSLINAVPIINGEPSTKSRKRKNSESTDILPAKKSMTEQVDELMQKTLDKFSDSGLDYLSDADVTQFLSTLEKEEKIKEERSIEQELGNVSCFDEFLEFCNQA</sequence>
<dbReference type="EMBL" id="OU015566">
    <property type="protein sequence ID" value="CAG5104411.1"/>
    <property type="molecule type" value="Genomic_DNA"/>
</dbReference>
<organism evidence="1 2">
    <name type="scientific">Oikopleura dioica</name>
    <name type="common">Tunicate</name>
    <dbReference type="NCBI Taxonomy" id="34765"/>
    <lineage>
        <taxon>Eukaryota</taxon>
        <taxon>Metazoa</taxon>
        <taxon>Chordata</taxon>
        <taxon>Tunicata</taxon>
        <taxon>Appendicularia</taxon>
        <taxon>Copelata</taxon>
        <taxon>Oikopleuridae</taxon>
        <taxon>Oikopleura</taxon>
    </lineage>
</organism>
<proteinExistence type="predicted"/>
<protein>
    <submittedName>
        <fullName evidence="1">Oidioi.mRNA.OKI2018_I69.chr1.g1240.t1.cds</fullName>
    </submittedName>
</protein>
<accession>A0ABN7SMB2</accession>
<gene>
    <name evidence="1" type="ORF">OKIOD_LOCUS10005</name>
</gene>
<evidence type="ECO:0000313" key="2">
    <source>
        <dbReference type="Proteomes" id="UP001158576"/>
    </source>
</evidence>
<evidence type="ECO:0000313" key="1">
    <source>
        <dbReference type="EMBL" id="CAG5104411.1"/>
    </source>
</evidence>